<sequence length="126" mass="14061">MAGEPANSSLDLSHLTEAEQSKILQVLQRDLDLRLLDEGRVRILQETETDQRRLRSLSGAWFTEERNKRHHTWSGSALVHATLRCKRTKNRGLLICSPAGARIVPLTGFCGCCYSNGSASGKAVRW</sequence>
<reference evidence="2" key="1">
    <citation type="journal article" date="2004" name="Nature">
        <title>Genome duplication in the teleost fish Tetraodon nigroviridis reveals the early vertebrate proto-karyotype.</title>
        <authorList>
            <person name="Jaillon O."/>
            <person name="Aury J.-M."/>
            <person name="Brunet F."/>
            <person name="Petit J.-L."/>
            <person name="Stange-Thomann N."/>
            <person name="Mauceli E."/>
            <person name="Bouneau L."/>
            <person name="Fischer C."/>
            <person name="Ozouf-Costaz C."/>
            <person name="Bernot A."/>
            <person name="Nicaud S."/>
            <person name="Jaffe D."/>
            <person name="Fisher S."/>
            <person name="Lutfalla G."/>
            <person name="Dossat C."/>
            <person name="Segurens B."/>
            <person name="Dasilva C."/>
            <person name="Salanoubat M."/>
            <person name="Levy M."/>
            <person name="Boudet N."/>
            <person name="Castellano S."/>
            <person name="Anthouard V."/>
            <person name="Jubin C."/>
            <person name="Castelli V."/>
            <person name="Katinka M."/>
            <person name="Vacherie B."/>
            <person name="Biemont C."/>
            <person name="Skalli Z."/>
            <person name="Cattolico L."/>
            <person name="Poulain J."/>
            <person name="De Berardinis V."/>
            <person name="Cruaud C."/>
            <person name="Duprat S."/>
            <person name="Brottier P."/>
            <person name="Coutanceau J.-P."/>
            <person name="Gouzy J."/>
            <person name="Parra G."/>
            <person name="Lardier G."/>
            <person name="Chapple C."/>
            <person name="McKernan K.J."/>
            <person name="McEwan P."/>
            <person name="Bosak S."/>
            <person name="Kellis M."/>
            <person name="Volff J.-N."/>
            <person name="Guigo R."/>
            <person name="Zody M.C."/>
            <person name="Mesirov J."/>
            <person name="Lindblad-Toh K."/>
            <person name="Birren B."/>
            <person name="Nusbaum C."/>
            <person name="Kahn D."/>
            <person name="Robinson-Rechavi M."/>
            <person name="Laudet V."/>
            <person name="Schachter V."/>
            <person name="Quetier F."/>
            <person name="Saurin W."/>
            <person name="Scarpelli C."/>
            <person name="Wincker P."/>
            <person name="Lander E.S."/>
            <person name="Weissenbach J."/>
            <person name="Roest Crollius H."/>
        </authorList>
    </citation>
    <scope>NUCLEOTIDE SEQUENCE [LARGE SCALE GENOMIC DNA]</scope>
</reference>
<protein>
    <submittedName>
        <fullName evidence="2">(spotted green pufferfish) hypothetical protein</fullName>
    </submittedName>
</protein>
<dbReference type="EMBL" id="CAAE01015012">
    <property type="protein sequence ID" value="CAG10026.1"/>
    <property type="molecule type" value="Genomic_DNA"/>
</dbReference>
<dbReference type="AlphaFoldDB" id="Q4RNK6"/>
<dbReference type="PROSITE" id="PS50916">
    <property type="entry name" value="RABBD"/>
    <property type="match status" value="1"/>
</dbReference>
<proteinExistence type="predicted"/>
<dbReference type="GO" id="GO:0042043">
    <property type="term" value="F:neurexin family protein binding"/>
    <property type="evidence" value="ECO:0007669"/>
    <property type="project" value="TreeGrafter"/>
</dbReference>
<dbReference type="Gene3D" id="6.10.250.3000">
    <property type="match status" value="1"/>
</dbReference>
<dbReference type="PANTHER" id="PTHR45716">
    <property type="entry name" value="BITESIZE, ISOFORM I"/>
    <property type="match status" value="1"/>
</dbReference>
<dbReference type="OrthoDB" id="195679at2759"/>
<evidence type="ECO:0000313" key="2">
    <source>
        <dbReference type="EMBL" id="CAG10026.1"/>
    </source>
</evidence>
<dbReference type="KEGG" id="tng:GSTEN00031512G001"/>
<dbReference type="InterPro" id="IPR010911">
    <property type="entry name" value="Rab_BD"/>
</dbReference>
<gene>
    <name evidence="2" type="ORF">GSTENG00031512001</name>
</gene>
<dbReference type="GO" id="GO:0070382">
    <property type="term" value="C:exocytic vesicle"/>
    <property type="evidence" value="ECO:0007669"/>
    <property type="project" value="TreeGrafter"/>
</dbReference>
<reference evidence="2" key="2">
    <citation type="submission" date="2004-02" db="EMBL/GenBank/DDBJ databases">
        <authorList>
            <consortium name="Genoscope"/>
            <consortium name="Whitehead Institute Centre for Genome Research"/>
        </authorList>
    </citation>
    <scope>NUCLEOTIDE SEQUENCE</scope>
</reference>
<dbReference type="PANTHER" id="PTHR45716:SF3">
    <property type="entry name" value="SYNAPTOTAGMIN-LIKE PROTEIN 1"/>
    <property type="match status" value="1"/>
</dbReference>
<comment type="caution">
    <text evidence="2">The sequence shown here is derived from an EMBL/GenBank/DDBJ whole genome shotgun (WGS) entry which is preliminary data.</text>
</comment>
<dbReference type="GO" id="GO:0031267">
    <property type="term" value="F:small GTPase binding"/>
    <property type="evidence" value="ECO:0007669"/>
    <property type="project" value="InterPro"/>
</dbReference>
<dbReference type="GO" id="GO:0006886">
    <property type="term" value="P:intracellular protein transport"/>
    <property type="evidence" value="ECO:0007669"/>
    <property type="project" value="InterPro"/>
</dbReference>
<dbReference type="GO" id="GO:0005886">
    <property type="term" value="C:plasma membrane"/>
    <property type="evidence" value="ECO:0007669"/>
    <property type="project" value="TreeGrafter"/>
</dbReference>
<accession>Q4RNK6</accession>
<feature type="domain" description="RabBD" evidence="1">
    <location>
        <begin position="9"/>
        <end position="65"/>
    </location>
</feature>
<name>Q4RNK6_TETNG</name>
<evidence type="ECO:0000259" key="1">
    <source>
        <dbReference type="PROSITE" id="PS50916"/>
    </source>
</evidence>
<dbReference type="GO" id="GO:0006887">
    <property type="term" value="P:exocytosis"/>
    <property type="evidence" value="ECO:0007669"/>
    <property type="project" value="TreeGrafter"/>
</dbReference>
<organism evidence="2">
    <name type="scientific">Tetraodon nigroviridis</name>
    <name type="common">Spotted green pufferfish</name>
    <name type="synonym">Chelonodon nigroviridis</name>
    <dbReference type="NCBI Taxonomy" id="99883"/>
    <lineage>
        <taxon>Eukaryota</taxon>
        <taxon>Metazoa</taxon>
        <taxon>Chordata</taxon>
        <taxon>Craniata</taxon>
        <taxon>Vertebrata</taxon>
        <taxon>Euteleostomi</taxon>
        <taxon>Actinopterygii</taxon>
        <taxon>Neopterygii</taxon>
        <taxon>Teleostei</taxon>
        <taxon>Neoteleostei</taxon>
        <taxon>Acanthomorphata</taxon>
        <taxon>Eupercaria</taxon>
        <taxon>Tetraodontiformes</taxon>
        <taxon>Tetradontoidea</taxon>
        <taxon>Tetraodontidae</taxon>
        <taxon>Tetraodon</taxon>
    </lineage>
</organism>